<keyword evidence="2" id="KW-1133">Transmembrane helix</keyword>
<evidence type="ECO:0000313" key="4">
    <source>
        <dbReference type="Proteomes" id="UP000241808"/>
    </source>
</evidence>
<dbReference type="AlphaFoldDB" id="A0A2T4Z5M3"/>
<dbReference type="EMBL" id="PZZL01000004">
    <property type="protein sequence ID" value="PTM57183.1"/>
    <property type="molecule type" value="Genomic_DNA"/>
</dbReference>
<feature type="transmembrane region" description="Helical" evidence="2">
    <location>
        <begin position="181"/>
        <end position="201"/>
    </location>
</feature>
<feature type="region of interest" description="Disordered" evidence="1">
    <location>
        <begin position="259"/>
        <end position="306"/>
    </location>
</feature>
<feature type="transmembrane region" description="Helical" evidence="2">
    <location>
        <begin position="221"/>
        <end position="241"/>
    </location>
</feature>
<gene>
    <name evidence="3" type="ORF">C8P69_104233</name>
</gene>
<evidence type="ECO:0000256" key="2">
    <source>
        <dbReference type="SAM" id="Phobius"/>
    </source>
</evidence>
<name>A0A2T4Z5M3_9HYPH</name>
<keyword evidence="2" id="KW-0472">Membrane</keyword>
<evidence type="ECO:0000256" key="1">
    <source>
        <dbReference type="SAM" id="MobiDB-lite"/>
    </source>
</evidence>
<dbReference type="RefSeq" id="WP_108177004.1">
    <property type="nucleotide sequence ID" value="NZ_PZZL01000004.1"/>
</dbReference>
<evidence type="ECO:0000313" key="3">
    <source>
        <dbReference type="EMBL" id="PTM57183.1"/>
    </source>
</evidence>
<reference evidence="3 4" key="1">
    <citation type="submission" date="2018-04" db="EMBL/GenBank/DDBJ databases">
        <title>Genomic Encyclopedia of Archaeal and Bacterial Type Strains, Phase II (KMG-II): from individual species to whole genera.</title>
        <authorList>
            <person name="Goeker M."/>
        </authorList>
    </citation>
    <scope>NUCLEOTIDE SEQUENCE [LARGE SCALE GENOMIC DNA]</scope>
    <source>
        <strain evidence="3 4">DSM 25521</strain>
    </source>
</reference>
<feature type="transmembrane region" description="Helical" evidence="2">
    <location>
        <begin position="102"/>
        <end position="121"/>
    </location>
</feature>
<accession>A0A2T4Z5M3</accession>
<sequence>MSGSEFQGPGAGAFVRSPIKISPIVRFMFTVEREIALNPDLKTRKAYKRFLLRLSEAERRRDNLMRSFVVLDIFAMLFINGSRLQTPIFGVKISEIPIALEALTLLASVSFVFFAISFVNWQAYSAIVDQYAIRDARSHGGDPEFATASDRLSEFFIKIFRSKMNIWNYDFFETTPTARRIFFLVSAFMFAIFFSFLLMHYSAIGVSIYMSSGNMPLLAFLPYSLFVVLANIAALAFLVLLSTPMNFIQVSAAISRDQDALHEAVSDPQKPPSEPPQASEKSQRGESPGLGRKPRRPKRSVPKDYG</sequence>
<dbReference type="Proteomes" id="UP000241808">
    <property type="component" value="Unassembled WGS sequence"/>
</dbReference>
<comment type="caution">
    <text evidence="3">The sequence shown here is derived from an EMBL/GenBank/DDBJ whole genome shotgun (WGS) entry which is preliminary data.</text>
</comment>
<dbReference type="OrthoDB" id="7845028at2"/>
<keyword evidence="2" id="KW-0812">Transmembrane</keyword>
<keyword evidence="4" id="KW-1185">Reference proteome</keyword>
<feature type="transmembrane region" description="Helical" evidence="2">
    <location>
        <begin position="63"/>
        <end position="82"/>
    </location>
</feature>
<organism evidence="3 4">
    <name type="scientific">Phreatobacter oligotrophus</name>
    <dbReference type="NCBI Taxonomy" id="1122261"/>
    <lineage>
        <taxon>Bacteria</taxon>
        <taxon>Pseudomonadati</taxon>
        <taxon>Pseudomonadota</taxon>
        <taxon>Alphaproteobacteria</taxon>
        <taxon>Hyphomicrobiales</taxon>
        <taxon>Phreatobacteraceae</taxon>
        <taxon>Phreatobacter</taxon>
    </lineage>
</organism>
<proteinExistence type="predicted"/>
<protein>
    <submittedName>
        <fullName evidence="3">Uncharacterized protein</fullName>
    </submittedName>
</protein>